<dbReference type="AlphaFoldDB" id="A0AA40G117"/>
<evidence type="ECO:0000256" key="3">
    <source>
        <dbReference type="SAM" id="MobiDB-lite"/>
    </source>
</evidence>
<dbReference type="InterPro" id="IPR013216">
    <property type="entry name" value="Methyltransf_11"/>
</dbReference>
<dbReference type="Proteomes" id="UP001177670">
    <property type="component" value="Unassembled WGS sequence"/>
</dbReference>
<keyword evidence="6" id="KW-1185">Reference proteome</keyword>
<protein>
    <recommendedName>
        <fullName evidence="4">Methyltransferase type 11 domain-containing protein</fullName>
    </recommendedName>
</protein>
<evidence type="ECO:0000256" key="2">
    <source>
        <dbReference type="ARBA" id="ARBA00022679"/>
    </source>
</evidence>
<dbReference type="Gene3D" id="3.40.50.150">
    <property type="entry name" value="Vaccinia Virus protein VP39"/>
    <property type="match status" value="1"/>
</dbReference>
<dbReference type="GO" id="GO:0005634">
    <property type="term" value="C:nucleus"/>
    <property type="evidence" value="ECO:0007669"/>
    <property type="project" value="TreeGrafter"/>
</dbReference>
<dbReference type="GO" id="GO:0008757">
    <property type="term" value="F:S-adenosylmethionine-dependent methyltransferase activity"/>
    <property type="evidence" value="ECO:0007669"/>
    <property type="project" value="InterPro"/>
</dbReference>
<keyword evidence="2" id="KW-0808">Transferase</keyword>
<evidence type="ECO:0000313" key="5">
    <source>
        <dbReference type="EMBL" id="KAK1128777.1"/>
    </source>
</evidence>
<dbReference type="GO" id="GO:0030488">
    <property type="term" value="P:tRNA methylation"/>
    <property type="evidence" value="ECO:0007669"/>
    <property type="project" value="TreeGrafter"/>
</dbReference>
<dbReference type="PANTHER" id="PTHR13069">
    <property type="entry name" value="ALKYLATED DNA REPAIR PROTEIN ALKB HOMOLOG 8"/>
    <property type="match status" value="1"/>
</dbReference>
<dbReference type="GO" id="GO:0106335">
    <property type="term" value="F:tRNA (5-carboxymethyluridine(34)-5-O)-methyltransferase activity"/>
    <property type="evidence" value="ECO:0007669"/>
    <property type="project" value="TreeGrafter"/>
</dbReference>
<evidence type="ECO:0000256" key="1">
    <source>
        <dbReference type="ARBA" id="ARBA00022603"/>
    </source>
</evidence>
<reference evidence="5" key="1">
    <citation type="submission" date="2021-10" db="EMBL/GenBank/DDBJ databases">
        <title>Melipona bicolor Genome sequencing and assembly.</title>
        <authorList>
            <person name="Araujo N.S."/>
            <person name="Arias M.C."/>
        </authorList>
    </citation>
    <scope>NUCLEOTIDE SEQUENCE</scope>
    <source>
        <strain evidence="5">USP_2M_L1-L4_2017</strain>
        <tissue evidence="5">Whole body</tissue>
    </source>
</reference>
<dbReference type="GO" id="GO:0005737">
    <property type="term" value="C:cytoplasm"/>
    <property type="evidence" value="ECO:0007669"/>
    <property type="project" value="TreeGrafter"/>
</dbReference>
<dbReference type="FunFam" id="3.40.50.150:FF:000195">
    <property type="entry name" value="Methyltransferase domain containing protein"/>
    <property type="match status" value="1"/>
</dbReference>
<keyword evidence="1" id="KW-0489">Methyltransferase</keyword>
<dbReference type="InterPro" id="IPR029063">
    <property type="entry name" value="SAM-dependent_MTases_sf"/>
</dbReference>
<name>A0AA40G117_9HYME</name>
<comment type="caution">
    <text evidence="5">The sequence shown here is derived from an EMBL/GenBank/DDBJ whole genome shotgun (WGS) entry which is preliminary data.</text>
</comment>
<proteinExistence type="predicted"/>
<dbReference type="Pfam" id="PF08241">
    <property type="entry name" value="Methyltransf_11"/>
    <property type="match status" value="1"/>
</dbReference>
<dbReference type="GO" id="GO:0000049">
    <property type="term" value="F:tRNA binding"/>
    <property type="evidence" value="ECO:0007669"/>
    <property type="project" value="TreeGrafter"/>
</dbReference>
<organism evidence="5 6">
    <name type="scientific">Melipona bicolor</name>
    <dbReference type="NCBI Taxonomy" id="60889"/>
    <lineage>
        <taxon>Eukaryota</taxon>
        <taxon>Metazoa</taxon>
        <taxon>Ecdysozoa</taxon>
        <taxon>Arthropoda</taxon>
        <taxon>Hexapoda</taxon>
        <taxon>Insecta</taxon>
        <taxon>Pterygota</taxon>
        <taxon>Neoptera</taxon>
        <taxon>Endopterygota</taxon>
        <taxon>Hymenoptera</taxon>
        <taxon>Apocrita</taxon>
        <taxon>Aculeata</taxon>
        <taxon>Apoidea</taxon>
        <taxon>Anthophila</taxon>
        <taxon>Apidae</taxon>
        <taxon>Melipona</taxon>
    </lineage>
</organism>
<dbReference type="PANTHER" id="PTHR13069:SF37">
    <property type="entry name" value="FIRE DANCER"/>
    <property type="match status" value="1"/>
</dbReference>
<feature type="region of interest" description="Disordered" evidence="3">
    <location>
        <begin position="259"/>
        <end position="284"/>
    </location>
</feature>
<dbReference type="InterPro" id="IPR051422">
    <property type="entry name" value="AlkB_tRNA_MeTrf/Diox"/>
</dbReference>
<sequence length="400" mass="45345">MSESDGEQVARSVALEQAYVHEVYEQCAEKTVQSRHWPRIYQFLEELEPGALVCDIGCGNGKYLSVNHSIFKVGVDRCKRFTDIAREKENEVLICDNLALPFRDESFDAVLSIAVVHHFATTERRVHALKELARVLRIGGRLVISVWAMEQKHRKFESQDVLVPWPKAYCINSVSNRSKRSSVPHTTDLHCNQNAQKFLSSSKRNSQRKCKSKSYWIDPIFSPSPSTSSLSSPNETCYSFFRRALQKLAGGRRGSGNRPWFLDSWQSGSGKNRKDYEQEEPPDVDELPIELRRVENVNVTLNKQSDSLSIKSKSLGDILEIQRLDLVRSRSSIPGLCSMLTSELNLDGESRTSSSMSGSKPRLVKQKTHLVDDTGLEHPDNTAIQELFKDIPDFQVFIIV</sequence>
<feature type="domain" description="Methyltransferase type 11" evidence="4">
    <location>
        <begin position="55"/>
        <end position="144"/>
    </location>
</feature>
<evidence type="ECO:0000259" key="4">
    <source>
        <dbReference type="Pfam" id="PF08241"/>
    </source>
</evidence>
<dbReference type="EMBL" id="JAHYIQ010000009">
    <property type="protein sequence ID" value="KAK1128777.1"/>
    <property type="molecule type" value="Genomic_DNA"/>
</dbReference>
<evidence type="ECO:0000313" key="6">
    <source>
        <dbReference type="Proteomes" id="UP001177670"/>
    </source>
</evidence>
<gene>
    <name evidence="5" type="ORF">K0M31_019926</name>
</gene>
<dbReference type="GO" id="GO:0002098">
    <property type="term" value="P:tRNA wobble uridine modification"/>
    <property type="evidence" value="ECO:0007669"/>
    <property type="project" value="TreeGrafter"/>
</dbReference>
<dbReference type="SUPFAM" id="SSF53335">
    <property type="entry name" value="S-adenosyl-L-methionine-dependent methyltransferases"/>
    <property type="match status" value="1"/>
</dbReference>
<dbReference type="CDD" id="cd02440">
    <property type="entry name" value="AdoMet_MTases"/>
    <property type="match status" value="1"/>
</dbReference>
<accession>A0AA40G117</accession>